<feature type="transmembrane region" description="Helical" evidence="1">
    <location>
        <begin position="105"/>
        <end position="125"/>
    </location>
</feature>
<keyword evidence="1" id="KW-0472">Membrane</keyword>
<dbReference type="RefSeq" id="WP_004625313.1">
    <property type="nucleotide sequence ID" value="NZ_AORV01000028.1"/>
</dbReference>
<keyword evidence="1" id="KW-1133">Transmembrane helix</keyword>
<protein>
    <submittedName>
        <fullName evidence="2">Uncharacterized protein</fullName>
    </submittedName>
</protein>
<organism evidence="2 3">
    <name type="scientific">Ruminiclostridium cellobioparum subsp. termitidis CT1112</name>
    <dbReference type="NCBI Taxonomy" id="1195236"/>
    <lineage>
        <taxon>Bacteria</taxon>
        <taxon>Bacillati</taxon>
        <taxon>Bacillota</taxon>
        <taxon>Clostridia</taxon>
        <taxon>Eubacteriales</taxon>
        <taxon>Oscillospiraceae</taxon>
        <taxon>Ruminiclostridium</taxon>
    </lineage>
</organism>
<accession>S0FJK2</accession>
<keyword evidence="3" id="KW-1185">Reference proteome</keyword>
<proteinExistence type="predicted"/>
<dbReference type="AlphaFoldDB" id="S0FJK2"/>
<evidence type="ECO:0000313" key="2">
    <source>
        <dbReference type="EMBL" id="EMS72320.1"/>
    </source>
</evidence>
<dbReference type="Proteomes" id="UP000014155">
    <property type="component" value="Unassembled WGS sequence"/>
</dbReference>
<gene>
    <name evidence="2" type="ORF">CTER_1709</name>
</gene>
<dbReference type="EMBL" id="AORV01000028">
    <property type="protein sequence ID" value="EMS72320.1"/>
    <property type="molecule type" value="Genomic_DNA"/>
</dbReference>
<keyword evidence="1" id="KW-0812">Transmembrane</keyword>
<feature type="transmembrane region" description="Helical" evidence="1">
    <location>
        <begin position="20"/>
        <end position="37"/>
    </location>
</feature>
<sequence>MKLISIFWSKIIFSGKDRIIYFYQLIGFGIYAIPGYANAINKYGVLTVFKGAMLFSIVMLSIELIIKFIKQSYEIRIRLKLILLDFTLIFMYLGYFLYYEYCSSIYLYMIPVVSTLFLILLKKVIEKKRPEDKE</sequence>
<reference evidence="2 3" key="1">
    <citation type="journal article" date="2013" name="Genome Announc.">
        <title>Draft Genome Sequence of the Cellulolytic, Mesophilic, Anaerobic Bacterium Clostridium termitidis Strain CT1112 (DSM 5398).</title>
        <authorList>
            <person name="Lal S."/>
            <person name="Ramachandran U."/>
            <person name="Zhang X."/>
            <person name="Munir R."/>
            <person name="Sparling R."/>
            <person name="Levin D.B."/>
        </authorList>
    </citation>
    <scope>NUCLEOTIDE SEQUENCE [LARGE SCALE GENOMIC DNA]</scope>
    <source>
        <strain evidence="2 3">CT1112</strain>
    </source>
</reference>
<name>S0FJK2_RUMCE</name>
<evidence type="ECO:0000256" key="1">
    <source>
        <dbReference type="SAM" id="Phobius"/>
    </source>
</evidence>
<evidence type="ECO:0000313" key="3">
    <source>
        <dbReference type="Proteomes" id="UP000014155"/>
    </source>
</evidence>
<feature type="transmembrane region" description="Helical" evidence="1">
    <location>
        <begin position="81"/>
        <end position="99"/>
    </location>
</feature>
<feature type="transmembrane region" description="Helical" evidence="1">
    <location>
        <begin position="43"/>
        <end position="69"/>
    </location>
</feature>
<comment type="caution">
    <text evidence="2">The sequence shown here is derived from an EMBL/GenBank/DDBJ whole genome shotgun (WGS) entry which is preliminary data.</text>
</comment>